<dbReference type="EMBL" id="CADEPI010000113">
    <property type="protein sequence ID" value="CAB3375494.1"/>
    <property type="molecule type" value="Genomic_DNA"/>
</dbReference>
<comment type="caution">
    <text evidence="1">The sequence shown here is derived from an EMBL/GenBank/DDBJ whole genome shotgun (WGS) entry which is preliminary data.</text>
</comment>
<dbReference type="InterPro" id="IPR001370">
    <property type="entry name" value="BIR_rpt"/>
</dbReference>
<dbReference type="OrthoDB" id="5855668at2759"/>
<organism evidence="1 2">
    <name type="scientific">Cloeon dipterum</name>
    <dbReference type="NCBI Taxonomy" id="197152"/>
    <lineage>
        <taxon>Eukaryota</taxon>
        <taxon>Metazoa</taxon>
        <taxon>Ecdysozoa</taxon>
        <taxon>Arthropoda</taxon>
        <taxon>Hexapoda</taxon>
        <taxon>Insecta</taxon>
        <taxon>Pterygota</taxon>
        <taxon>Palaeoptera</taxon>
        <taxon>Ephemeroptera</taxon>
        <taxon>Pisciforma</taxon>
        <taxon>Baetidae</taxon>
        <taxon>Cloeon</taxon>
    </lineage>
</organism>
<dbReference type="PANTHER" id="PTHR10044">
    <property type="entry name" value="INHIBITOR OF APOPTOSIS"/>
    <property type="match status" value="1"/>
</dbReference>
<evidence type="ECO:0000313" key="2">
    <source>
        <dbReference type="Proteomes" id="UP000494165"/>
    </source>
</evidence>
<dbReference type="Proteomes" id="UP000494165">
    <property type="component" value="Unassembled WGS sequence"/>
</dbReference>
<proteinExistence type="predicted"/>
<evidence type="ECO:0000313" key="1">
    <source>
        <dbReference type="EMBL" id="CAB3375494.1"/>
    </source>
</evidence>
<dbReference type="GO" id="GO:0043027">
    <property type="term" value="F:cysteine-type endopeptidase inhibitor activity involved in apoptotic process"/>
    <property type="evidence" value="ECO:0007669"/>
    <property type="project" value="TreeGrafter"/>
</dbReference>
<reference evidence="1 2" key="1">
    <citation type="submission" date="2020-04" db="EMBL/GenBank/DDBJ databases">
        <authorList>
            <person name="Alioto T."/>
            <person name="Alioto T."/>
            <person name="Gomez Garrido J."/>
        </authorList>
    </citation>
    <scope>NUCLEOTIDE SEQUENCE [LARGE SCALE GENOMIC DNA]</scope>
</reference>
<dbReference type="GO" id="GO:0005634">
    <property type="term" value="C:nucleus"/>
    <property type="evidence" value="ECO:0007669"/>
    <property type="project" value="TreeGrafter"/>
</dbReference>
<dbReference type="PROSITE" id="PS01282">
    <property type="entry name" value="BIR_REPEAT_1"/>
    <property type="match status" value="1"/>
</dbReference>
<dbReference type="SUPFAM" id="SSF57924">
    <property type="entry name" value="Inhibitor of apoptosis (IAP) repeat"/>
    <property type="match status" value="3"/>
</dbReference>
<protein>
    <submittedName>
        <fullName evidence="1">Uncharacterized protein</fullName>
    </submittedName>
</protein>
<dbReference type="GO" id="GO:0005737">
    <property type="term" value="C:cytoplasm"/>
    <property type="evidence" value="ECO:0007669"/>
    <property type="project" value="TreeGrafter"/>
</dbReference>
<dbReference type="PANTHER" id="PTHR10044:SF139">
    <property type="entry name" value="DEATH-ASSOCIATED INHIBITOR OF APOPTOSIS 2"/>
    <property type="match status" value="1"/>
</dbReference>
<dbReference type="PROSITE" id="PS50143">
    <property type="entry name" value="BIR_REPEAT_2"/>
    <property type="match status" value="3"/>
</dbReference>
<dbReference type="CDD" id="cd00022">
    <property type="entry name" value="BIR"/>
    <property type="match status" value="1"/>
</dbReference>
<dbReference type="AlphaFoldDB" id="A0A8S1D3N7"/>
<dbReference type="GO" id="GO:0043066">
    <property type="term" value="P:negative regulation of apoptotic process"/>
    <property type="evidence" value="ECO:0007669"/>
    <property type="project" value="TreeGrafter"/>
</dbReference>
<dbReference type="GO" id="GO:0051726">
    <property type="term" value="P:regulation of cell cycle"/>
    <property type="evidence" value="ECO:0007669"/>
    <property type="project" value="TreeGrafter"/>
</dbReference>
<sequence>MDLSALHRYPDFKDEFFRCTKFPQKWDFRYTKSELAENGFFSVDNSPWVVCFSCGLQINVEIDNRDSLPAQHAAKSPLCSMVTGNHSINVPLPHKTIYKCEKDRLYSFLTSHFPWPVDVYSLAQNGFYYDRTKKSSCCFHCKLQIGSWGQGDTAATEHMKYNPNCSFYLRGEGVENVPLGQEDTILGRQVIQSALAEENASKHSSTLHVDEAPKIPRYKEKKDRVATFSTWPASMKQRPGELADAGFFYTSRGDMVQCYQCGGGFKFWGRDDVPWEQHAIGFPECPLVRAIANKHKRFLNVRKFFYNHIFHLLNFLFSMLKIHCKWPFSRLGP</sequence>
<dbReference type="Gene3D" id="1.10.1170.10">
    <property type="entry name" value="Inhibitor Of Apoptosis Protein (2mihbC-IAP-1), Chain A"/>
    <property type="match status" value="3"/>
</dbReference>
<gene>
    <name evidence="1" type="ORF">CLODIP_2_CD07659</name>
</gene>
<dbReference type="InterPro" id="IPR050784">
    <property type="entry name" value="IAP"/>
</dbReference>
<dbReference type="Pfam" id="PF00653">
    <property type="entry name" value="BIR"/>
    <property type="match status" value="3"/>
</dbReference>
<accession>A0A8S1D3N7</accession>
<name>A0A8S1D3N7_9INSE</name>
<keyword evidence="2" id="KW-1185">Reference proteome</keyword>
<dbReference type="SMART" id="SM00238">
    <property type="entry name" value="BIR"/>
    <property type="match status" value="2"/>
</dbReference>